<keyword evidence="4" id="KW-1185">Reference proteome</keyword>
<dbReference type="InterPro" id="IPR018925">
    <property type="entry name" value="XtmA-like_N"/>
</dbReference>
<dbReference type="RefSeq" id="WP_189023966.1">
    <property type="nucleotide sequence ID" value="NZ_BMKR01000006.1"/>
</dbReference>
<protein>
    <recommendedName>
        <fullName evidence="2">PBSX phage terminase small subunit-like N-terminal domain-containing protein</fullName>
    </recommendedName>
</protein>
<sequence length="255" mass="29608">MTREKSPDREKALKIWLKSGREKKLSEIAAELGLNPSMVRKWKSVDKWDEIPETGRRRGAPKGNRNAKGNKGGPGGPKGNSKAVTHGFFRKFMPQNPEYLEIMDAVENMDPVDMIWYNITTQFRAIVWAQRIMFVNDQGEMIKELKKQKFEIHNNGTKKEPDLVQMVTEEEHEFQFAWDRYATYLKAQSAAMSELRSAIKQFKAIAPEEDERRIKLEGMQAQIEKTRLQIEELKNGDNDKPTEINVKRWSNVTRP</sequence>
<gene>
    <name evidence="3" type="primary">yqaS</name>
    <name evidence="3" type="ORF">GCM10010912_17740</name>
</gene>
<organism evidence="3 4">
    <name type="scientific">Paenibacillus albidus</name>
    <dbReference type="NCBI Taxonomy" id="2041023"/>
    <lineage>
        <taxon>Bacteria</taxon>
        <taxon>Bacillati</taxon>
        <taxon>Bacillota</taxon>
        <taxon>Bacilli</taxon>
        <taxon>Bacillales</taxon>
        <taxon>Paenibacillaceae</taxon>
        <taxon>Paenibacillus</taxon>
    </lineage>
</organism>
<evidence type="ECO:0000256" key="1">
    <source>
        <dbReference type="SAM" id="MobiDB-lite"/>
    </source>
</evidence>
<evidence type="ECO:0000313" key="4">
    <source>
        <dbReference type="Proteomes" id="UP000637643"/>
    </source>
</evidence>
<reference evidence="3" key="1">
    <citation type="journal article" date="2014" name="Int. J. Syst. Evol. Microbiol.">
        <title>Complete genome sequence of Corynebacterium casei LMG S-19264T (=DSM 44701T), isolated from a smear-ripened cheese.</title>
        <authorList>
            <consortium name="US DOE Joint Genome Institute (JGI-PGF)"/>
            <person name="Walter F."/>
            <person name="Albersmeier A."/>
            <person name="Kalinowski J."/>
            <person name="Ruckert C."/>
        </authorList>
    </citation>
    <scope>NUCLEOTIDE SEQUENCE</scope>
    <source>
        <strain evidence="3">CGMCC 1.16134</strain>
    </source>
</reference>
<dbReference type="AlphaFoldDB" id="A0A917FEX8"/>
<feature type="domain" description="PBSX phage terminase small subunit-like N-terminal" evidence="2">
    <location>
        <begin position="1"/>
        <end position="52"/>
    </location>
</feature>
<reference evidence="3" key="2">
    <citation type="submission" date="2020-09" db="EMBL/GenBank/DDBJ databases">
        <authorList>
            <person name="Sun Q."/>
            <person name="Zhou Y."/>
        </authorList>
    </citation>
    <scope>NUCLEOTIDE SEQUENCE</scope>
    <source>
        <strain evidence="3">CGMCC 1.16134</strain>
    </source>
</reference>
<name>A0A917FEX8_9BACL</name>
<evidence type="ECO:0000259" key="2">
    <source>
        <dbReference type="Pfam" id="PF10668"/>
    </source>
</evidence>
<accession>A0A917FEX8</accession>
<comment type="caution">
    <text evidence="3">The sequence shown here is derived from an EMBL/GenBank/DDBJ whole genome shotgun (WGS) entry which is preliminary data.</text>
</comment>
<dbReference type="Pfam" id="PF10668">
    <property type="entry name" value="Phage_terminase"/>
    <property type="match status" value="1"/>
</dbReference>
<feature type="region of interest" description="Disordered" evidence="1">
    <location>
        <begin position="233"/>
        <end position="255"/>
    </location>
</feature>
<dbReference type="NCBIfam" id="NF040601">
    <property type="entry name" value="TerS_not_xtmA"/>
    <property type="match status" value="1"/>
</dbReference>
<evidence type="ECO:0000313" key="3">
    <source>
        <dbReference type="EMBL" id="GGF72977.1"/>
    </source>
</evidence>
<proteinExistence type="predicted"/>
<dbReference type="Proteomes" id="UP000637643">
    <property type="component" value="Unassembled WGS sequence"/>
</dbReference>
<dbReference type="EMBL" id="BMKR01000006">
    <property type="protein sequence ID" value="GGF72977.1"/>
    <property type="molecule type" value="Genomic_DNA"/>
</dbReference>
<feature type="compositionally biased region" description="Basic and acidic residues" evidence="1">
    <location>
        <begin position="233"/>
        <end position="246"/>
    </location>
</feature>
<feature type="region of interest" description="Disordered" evidence="1">
    <location>
        <begin position="50"/>
        <end position="84"/>
    </location>
</feature>